<dbReference type="EMBL" id="BJVJ01000005">
    <property type="protein sequence ID" value="GEL21953.1"/>
    <property type="molecule type" value="Genomic_DNA"/>
</dbReference>
<keyword evidence="4 7" id="KW-0812">Transmembrane</keyword>
<evidence type="ECO:0000256" key="6">
    <source>
        <dbReference type="ARBA" id="ARBA00023136"/>
    </source>
</evidence>
<evidence type="ECO:0000313" key="10">
    <source>
        <dbReference type="EMBL" id="GEL21953.1"/>
    </source>
</evidence>
<gene>
    <name evidence="10" type="ORF">PSU4_09070</name>
</gene>
<evidence type="ECO:0000256" key="5">
    <source>
        <dbReference type="ARBA" id="ARBA00022989"/>
    </source>
</evidence>
<dbReference type="AlphaFoldDB" id="A0A511DC25"/>
<keyword evidence="2 7" id="KW-0813">Transport</keyword>
<keyword evidence="11" id="KW-1185">Reference proteome</keyword>
<feature type="transmembrane region" description="Helical" evidence="7">
    <location>
        <begin position="134"/>
        <end position="153"/>
    </location>
</feature>
<dbReference type="Pfam" id="PF19300">
    <property type="entry name" value="BPD_transp_1_N"/>
    <property type="match status" value="1"/>
</dbReference>
<feature type="transmembrane region" description="Helical" evidence="7">
    <location>
        <begin position="282"/>
        <end position="307"/>
    </location>
</feature>
<proteinExistence type="inferred from homology"/>
<name>A0A511DC25_9PSEU</name>
<dbReference type="RefSeq" id="WP_147102662.1">
    <property type="nucleotide sequence ID" value="NZ_BJVJ01000005.1"/>
</dbReference>
<feature type="transmembrane region" description="Helical" evidence="7">
    <location>
        <begin position="165"/>
        <end position="190"/>
    </location>
</feature>
<dbReference type="PANTHER" id="PTHR43163">
    <property type="entry name" value="DIPEPTIDE TRANSPORT SYSTEM PERMEASE PROTEIN DPPB-RELATED"/>
    <property type="match status" value="1"/>
</dbReference>
<keyword evidence="3" id="KW-1003">Cell membrane</keyword>
<accession>A0A511DC25</accession>
<dbReference type="SUPFAM" id="SSF161098">
    <property type="entry name" value="MetI-like"/>
    <property type="match status" value="1"/>
</dbReference>
<dbReference type="Proteomes" id="UP000321685">
    <property type="component" value="Unassembled WGS sequence"/>
</dbReference>
<dbReference type="PANTHER" id="PTHR43163:SF6">
    <property type="entry name" value="DIPEPTIDE TRANSPORT SYSTEM PERMEASE PROTEIN DPPB-RELATED"/>
    <property type="match status" value="1"/>
</dbReference>
<feature type="compositionally biased region" description="Low complexity" evidence="8">
    <location>
        <begin position="1"/>
        <end position="23"/>
    </location>
</feature>
<dbReference type="PROSITE" id="PS50928">
    <property type="entry name" value="ABC_TM1"/>
    <property type="match status" value="1"/>
</dbReference>
<evidence type="ECO:0000256" key="2">
    <source>
        <dbReference type="ARBA" id="ARBA00022448"/>
    </source>
</evidence>
<reference evidence="10 11" key="1">
    <citation type="submission" date="2019-07" db="EMBL/GenBank/DDBJ databases">
        <title>Whole genome shotgun sequence of Pseudonocardia sulfidoxydans NBRC 16205.</title>
        <authorList>
            <person name="Hosoyama A."/>
            <person name="Uohara A."/>
            <person name="Ohji S."/>
            <person name="Ichikawa N."/>
        </authorList>
    </citation>
    <scope>NUCLEOTIDE SEQUENCE [LARGE SCALE GENOMIC DNA]</scope>
    <source>
        <strain evidence="10 11">NBRC 16205</strain>
    </source>
</reference>
<dbReference type="Pfam" id="PF00528">
    <property type="entry name" value="BPD_transp_1"/>
    <property type="match status" value="1"/>
</dbReference>
<dbReference type="InterPro" id="IPR000515">
    <property type="entry name" value="MetI-like"/>
</dbReference>
<dbReference type="CDD" id="cd06261">
    <property type="entry name" value="TM_PBP2"/>
    <property type="match status" value="1"/>
</dbReference>
<evidence type="ECO:0000313" key="11">
    <source>
        <dbReference type="Proteomes" id="UP000321685"/>
    </source>
</evidence>
<keyword evidence="5 7" id="KW-1133">Transmembrane helix</keyword>
<evidence type="ECO:0000256" key="7">
    <source>
        <dbReference type="RuleBase" id="RU363032"/>
    </source>
</evidence>
<comment type="caution">
    <text evidence="10">The sequence shown here is derived from an EMBL/GenBank/DDBJ whole genome shotgun (WGS) entry which is preliminary data.</text>
</comment>
<dbReference type="GO" id="GO:0055085">
    <property type="term" value="P:transmembrane transport"/>
    <property type="evidence" value="ECO:0007669"/>
    <property type="project" value="InterPro"/>
</dbReference>
<sequence length="347" mass="37525">MAEMTIATPPTTTAPPGEAPGRAPRGGRRKAAVRRIRRRLVHLLIVLIAVTFLSFVVIDLLPGDAAVVVAGDNATPAQVAQVRADLGLDRPMLVRYVDWLGGVVTGDLGRSFRTGQPVTEALAQRIPVTFELTIIAQVLALLVAVPLAVYSAYRPGRFVDRTSMTIGFGAAAMPQFVFGMVLIVLFAGGLTSILPATGYTSFFTDPLDNIRTIILPCLTLMIAEAAVYRQLLRSDMISTLQEDYILMARSKGLGPRTILLRHALRPSSFSLITLSGVNIGRLLGGTVIVETLFAIPGLGQMIVQAVFNRDYMLLQGGLLFVAVAYVVINMIIDLLYLVLDPRVRRDA</sequence>
<feature type="domain" description="ABC transmembrane type-1" evidence="9">
    <location>
        <begin position="126"/>
        <end position="336"/>
    </location>
</feature>
<dbReference type="Gene3D" id="1.10.3720.10">
    <property type="entry name" value="MetI-like"/>
    <property type="match status" value="1"/>
</dbReference>
<feature type="transmembrane region" description="Helical" evidence="7">
    <location>
        <begin position="40"/>
        <end position="58"/>
    </location>
</feature>
<organism evidence="10 11">
    <name type="scientific">Pseudonocardia sulfidoxydans NBRC 16205</name>
    <dbReference type="NCBI Taxonomy" id="1223511"/>
    <lineage>
        <taxon>Bacteria</taxon>
        <taxon>Bacillati</taxon>
        <taxon>Actinomycetota</taxon>
        <taxon>Actinomycetes</taxon>
        <taxon>Pseudonocardiales</taxon>
        <taxon>Pseudonocardiaceae</taxon>
        <taxon>Pseudonocardia</taxon>
    </lineage>
</organism>
<dbReference type="OrthoDB" id="3543764at2"/>
<comment type="subcellular location">
    <subcellularLocation>
        <location evidence="1 7">Cell membrane</location>
        <topology evidence="1 7">Multi-pass membrane protein</topology>
    </subcellularLocation>
</comment>
<feature type="transmembrane region" description="Helical" evidence="7">
    <location>
        <begin position="210"/>
        <end position="228"/>
    </location>
</feature>
<protein>
    <submittedName>
        <fullName evidence="10">Peptide ABC transporter</fullName>
    </submittedName>
</protein>
<dbReference type="InterPro" id="IPR045621">
    <property type="entry name" value="BPD_transp_1_N"/>
</dbReference>
<evidence type="ECO:0000256" key="4">
    <source>
        <dbReference type="ARBA" id="ARBA00022692"/>
    </source>
</evidence>
<dbReference type="GO" id="GO:0005886">
    <property type="term" value="C:plasma membrane"/>
    <property type="evidence" value="ECO:0007669"/>
    <property type="project" value="UniProtKB-SubCell"/>
</dbReference>
<keyword evidence="6 7" id="KW-0472">Membrane</keyword>
<evidence type="ECO:0000256" key="3">
    <source>
        <dbReference type="ARBA" id="ARBA00022475"/>
    </source>
</evidence>
<feature type="region of interest" description="Disordered" evidence="8">
    <location>
        <begin position="1"/>
        <end position="30"/>
    </location>
</feature>
<evidence type="ECO:0000259" key="9">
    <source>
        <dbReference type="PROSITE" id="PS50928"/>
    </source>
</evidence>
<comment type="similarity">
    <text evidence="7">Belongs to the binding-protein-dependent transport system permease family.</text>
</comment>
<feature type="transmembrane region" description="Helical" evidence="7">
    <location>
        <begin position="313"/>
        <end position="339"/>
    </location>
</feature>
<evidence type="ECO:0000256" key="8">
    <source>
        <dbReference type="SAM" id="MobiDB-lite"/>
    </source>
</evidence>
<evidence type="ECO:0000256" key="1">
    <source>
        <dbReference type="ARBA" id="ARBA00004651"/>
    </source>
</evidence>
<dbReference type="InterPro" id="IPR035906">
    <property type="entry name" value="MetI-like_sf"/>
</dbReference>